<dbReference type="GO" id="GO:0008270">
    <property type="term" value="F:zinc ion binding"/>
    <property type="evidence" value="ECO:0007669"/>
    <property type="project" value="InterPro"/>
</dbReference>
<dbReference type="AlphaFoldDB" id="A0AAV0JVE3"/>
<sequence>MILKYLRICGDCHSFMKSVSLLLRGGKILLC</sequence>
<keyword evidence="4" id="KW-1185">Reference proteome</keyword>
<name>A0AAV0JVE3_9ROSI</name>
<proteinExistence type="inferred from homology"/>
<gene>
    <name evidence="3" type="ORF">LITE_LOCUS15606</name>
</gene>
<comment type="caution">
    <text evidence="3">The sequence shown here is derived from an EMBL/GenBank/DDBJ whole genome shotgun (WGS) entry which is preliminary data.</text>
</comment>
<protein>
    <recommendedName>
        <fullName evidence="2">DYW domain-containing protein</fullName>
    </recommendedName>
</protein>
<feature type="domain" description="DYW" evidence="2">
    <location>
        <begin position="2"/>
        <end position="24"/>
    </location>
</feature>
<evidence type="ECO:0000259" key="2">
    <source>
        <dbReference type="Pfam" id="PF14432"/>
    </source>
</evidence>
<dbReference type="EMBL" id="CAMGYJ010000005">
    <property type="protein sequence ID" value="CAI0412586.1"/>
    <property type="molecule type" value="Genomic_DNA"/>
</dbReference>
<comment type="similarity">
    <text evidence="1">Belongs to the PPR family. PCMP-H subfamily.</text>
</comment>
<evidence type="ECO:0000313" key="3">
    <source>
        <dbReference type="EMBL" id="CAI0412586.1"/>
    </source>
</evidence>
<dbReference type="Pfam" id="PF14432">
    <property type="entry name" value="DYW_deaminase"/>
    <property type="match status" value="1"/>
</dbReference>
<organism evidence="3 4">
    <name type="scientific">Linum tenue</name>
    <dbReference type="NCBI Taxonomy" id="586396"/>
    <lineage>
        <taxon>Eukaryota</taxon>
        <taxon>Viridiplantae</taxon>
        <taxon>Streptophyta</taxon>
        <taxon>Embryophyta</taxon>
        <taxon>Tracheophyta</taxon>
        <taxon>Spermatophyta</taxon>
        <taxon>Magnoliopsida</taxon>
        <taxon>eudicotyledons</taxon>
        <taxon>Gunneridae</taxon>
        <taxon>Pentapetalae</taxon>
        <taxon>rosids</taxon>
        <taxon>fabids</taxon>
        <taxon>Malpighiales</taxon>
        <taxon>Linaceae</taxon>
        <taxon>Linum</taxon>
    </lineage>
</organism>
<evidence type="ECO:0000313" key="4">
    <source>
        <dbReference type="Proteomes" id="UP001154282"/>
    </source>
</evidence>
<dbReference type="Proteomes" id="UP001154282">
    <property type="component" value="Unassembled WGS sequence"/>
</dbReference>
<evidence type="ECO:0000256" key="1">
    <source>
        <dbReference type="ARBA" id="ARBA00006643"/>
    </source>
</evidence>
<dbReference type="InterPro" id="IPR032867">
    <property type="entry name" value="DYW_dom"/>
</dbReference>
<reference evidence="3" key="1">
    <citation type="submission" date="2022-08" db="EMBL/GenBank/DDBJ databases">
        <authorList>
            <person name="Gutierrez-Valencia J."/>
        </authorList>
    </citation>
    <scope>NUCLEOTIDE SEQUENCE</scope>
</reference>
<accession>A0AAV0JVE3</accession>